<organism evidence="2 3">
    <name type="scientific">Taxus chinensis</name>
    <name type="common">Chinese yew</name>
    <name type="synonym">Taxus wallichiana var. chinensis</name>
    <dbReference type="NCBI Taxonomy" id="29808"/>
    <lineage>
        <taxon>Eukaryota</taxon>
        <taxon>Viridiplantae</taxon>
        <taxon>Streptophyta</taxon>
        <taxon>Embryophyta</taxon>
        <taxon>Tracheophyta</taxon>
        <taxon>Spermatophyta</taxon>
        <taxon>Pinopsida</taxon>
        <taxon>Pinidae</taxon>
        <taxon>Conifers II</taxon>
        <taxon>Cupressales</taxon>
        <taxon>Taxaceae</taxon>
        <taxon>Taxus</taxon>
    </lineage>
</organism>
<dbReference type="Proteomes" id="UP000824469">
    <property type="component" value="Unassembled WGS sequence"/>
</dbReference>
<evidence type="ECO:0008006" key="4">
    <source>
        <dbReference type="Google" id="ProtNLM"/>
    </source>
</evidence>
<dbReference type="PANTHER" id="PTHR35102:SF1">
    <property type="entry name" value="E3 UBIQUITIN-PROTEIN LIGASE"/>
    <property type="match status" value="1"/>
</dbReference>
<feature type="non-terminal residue" evidence="2">
    <location>
        <position position="1"/>
    </location>
</feature>
<name>A0AA38H0Y1_TAXCH</name>
<proteinExistence type="predicted"/>
<keyword evidence="1" id="KW-1133">Transmembrane helix</keyword>
<keyword evidence="1" id="KW-0472">Membrane</keyword>
<evidence type="ECO:0000256" key="1">
    <source>
        <dbReference type="SAM" id="Phobius"/>
    </source>
</evidence>
<reference evidence="2 3" key="1">
    <citation type="journal article" date="2021" name="Nat. Plants">
        <title>The Taxus genome provides insights into paclitaxel biosynthesis.</title>
        <authorList>
            <person name="Xiong X."/>
            <person name="Gou J."/>
            <person name="Liao Q."/>
            <person name="Li Y."/>
            <person name="Zhou Q."/>
            <person name="Bi G."/>
            <person name="Li C."/>
            <person name="Du R."/>
            <person name="Wang X."/>
            <person name="Sun T."/>
            <person name="Guo L."/>
            <person name="Liang H."/>
            <person name="Lu P."/>
            <person name="Wu Y."/>
            <person name="Zhang Z."/>
            <person name="Ro D.K."/>
            <person name="Shang Y."/>
            <person name="Huang S."/>
            <person name="Yan J."/>
        </authorList>
    </citation>
    <scope>NUCLEOTIDE SEQUENCE [LARGE SCALE GENOMIC DNA]</scope>
    <source>
        <strain evidence="2">Ta-2019</strain>
    </source>
</reference>
<dbReference type="AlphaFoldDB" id="A0AA38H0Y1"/>
<evidence type="ECO:0000313" key="3">
    <source>
        <dbReference type="Proteomes" id="UP000824469"/>
    </source>
</evidence>
<comment type="caution">
    <text evidence="2">The sequence shown here is derived from an EMBL/GenBank/DDBJ whole genome shotgun (WGS) entry which is preliminary data.</text>
</comment>
<keyword evidence="3" id="KW-1185">Reference proteome</keyword>
<sequence>VVDPIVVILRRGVEPKQLALSAALGLTLGVFPICGVTVLLCGIAAAVLGSTVHAPTPDACQLYCHAHRAK</sequence>
<protein>
    <recommendedName>
        <fullName evidence="4">AI-2E family transporter</fullName>
    </recommendedName>
</protein>
<dbReference type="EMBL" id="JAHRHJ020000001">
    <property type="protein sequence ID" value="KAH9331420.1"/>
    <property type="molecule type" value="Genomic_DNA"/>
</dbReference>
<gene>
    <name evidence="2" type="ORF">KI387_003528</name>
</gene>
<dbReference type="OMA" id="CHAHRAK"/>
<keyword evidence="1" id="KW-0812">Transmembrane</keyword>
<dbReference type="PANTHER" id="PTHR35102">
    <property type="entry name" value="E3 UBIQUITIN-PROTEIN LIGASE"/>
    <property type="match status" value="1"/>
</dbReference>
<feature type="transmembrane region" description="Helical" evidence="1">
    <location>
        <begin position="18"/>
        <end position="48"/>
    </location>
</feature>
<feature type="non-terminal residue" evidence="2">
    <location>
        <position position="70"/>
    </location>
</feature>
<evidence type="ECO:0000313" key="2">
    <source>
        <dbReference type="EMBL" id="KAH9331420.1"/>
    </source>
</evidence>
<accession>A0AA38H0Y1</accession>